<dbReference type="AlphaFoldDB" id="A0A239A6L3"/>
<dbReference type="OrthoDB" id="580767at2"/>
<dbReference type="Pfam" id="PF13374">
    <property type="entry name" value="TPR_10"/>
    <property type="match status" value="3"/>
</dbReference>
<dbReference type="InterPro" id="IPR053137">
    <property type="entry name" value="NLR-like"/>
</dbReference>
<dbReference type="NCBIfam" id="NF040586">
    <property type="entry name" value="FxSxx_TPR"/>
    <property type="match status" value="1"/>
</dbReference>
<name>A0A239A6L3_9ACTN</name>
<dbReference type="InterPro" id="IPR027417">
    <property type="entry name" value="P-loop_NTPase"/>
</dbReference>
<proteinExistence type="predicted"/>
<dbReference type="SUPFAM" id="SSF48452">
    <property type="entry name" value="TPR-like"/>
    <property type="match status" value="2"/>
</dbReference>
<dbReference type="PANTHER" id="PTHR46082:SF6">
    <property type="entry name" value="AAA+ ATPASE DOMAIN-CONTAINING PROTEIN-RELATED"/>
    <property type="match status" value="1"/>
</dbReference>
<dbReference type="Gene3D" id="3.40.50.300">
    <property type="entry name" value="P-loop containing nucleotide triphosphate hydrolases"/>
    <property type="match status" value="1"/>
</dbReference>
<dbReference type="InterPro" id="IPR011990">
    <property type="entry name" value="TPR-like_helical_dom_sf"/>
</dbReference>
<protein>
    <submittedName>
        <fullName evidence="1">ATP-, maltotriose- and DNA-dependent transcriptional regulator MalT</fullName>
    </submittedName>
</protein>
<dbReference type="PANTHER" id="PTHR46082">
    <property type="entry name" value="ATP/GTP-BINDING PROTEIN-RELATED"/>
    <property type="match status" value="1"/>
</dbReference>
<dbReference type="SUPFAM" id="SSF52540">
    <property type="entry name" value="P-loop containing nucleoside triphosphate hydrolases"/>
    <property type="match status" value="1"/>
</dbReference>
<evidence type="ECO:0000313" key="1">
    <source>
        <dbReference type="EMBL" id="SNR91072.1"/>
    </source>
</evidence>
<organism evidence="1 2">
    <name type="scientific">Actinoplanes regularis</name>
    <dbReference type="NCBI Taxonomy" id="52697"/>
    <lineage>
        <taxon>Bacteria</taxon>
        <taxon>Bacillati</taxon>
        <taxon>Actinomycetota</taxon>
        <taxon>Actinomycetes</taxon>
        <taxon>Micromonosporales</taxon>
        <taxon>Micromonosporaceae</taxon>
        <taxon>Actinoplanes</taxon>
    </lineage>
</organism>
<gene>
    <name evidence="1" type="ORF">SAMN06264365_10793</name>
</gene>
<sequence>MAIPLPGLDKLPVGPVRSFVEALHDRYDAAGQPAARVISRDTHRLPHGFETVSHETVSATLRASNVPSWEKVRSIVHVLAGRAPSGYDPRDLDQRMIELWQQARRATQAGETGVPADVVSSRPPPHDPVPGPVVLPPVHRRPASGVRPAAVPEFAGRETLIEAMHTALSTGPDVRLVLYGPVGAGKTQAVLRYLERHADGTPVWWVPAGTAESARASLLELAVELGLEPHHRVERIVRRVLDLAESGRIPHLLVFDDLSAPDLASLVPNGGHVVITTRDPALGHDGSSLGIEVTDLDSDDAGRLLRQHEPDAAAEAITDILSTYGRSPLALAQVVAWSRATGAPLAAAAGADPIDRLTTVPVEGYHSSAAWAVLFTMDRLEAASRSALLLLNTLACFAPVPVSKELLVRDLAAGASIAGPEVPGDPVAMNMALVELCRHGMARLTGDDDRIEVLPPARIVARRAMSGEELSRARAYAHALLAAADPGWPDDQKQTDLYREISAHVRSTGLVDSRHPGARLAVYHQIRFHYLAGDNATACELGEQADQRWRDNGSLAADDHLVLRTSQEWANALRALGRYDEARELTLGAISQLRLDPDYGENHPYTLAMASSQAADLRIAGDYQRALRIDRETLQRCYSAFPQDHPRTTMSGHNLAISLRLSGDFREAEKEDRVALRRHEKAFGDDNWRTLLSINALAEDLNGQGRYRDVLSEVEPLVTRIEQRDRAEGRRRTRMDRGLILAQRAIALALRGIGRFGEALARLEAVHAECVDLFGEDNPHALALRMSHANTLHLLGRTEDSSREMQQVHNDYRDMFGAANPLTVAAGINLANVLRARGEHAAALNIDRVSSEALRETVGRDHPFAVAAEVNLASDYALDSHPHRLAASRRAMELAKQVHPTDHPNVVAAEANLALDLGAAGEPSAAVKHRQAIQHLRGIYNPDHPITAMAARGVRIDCVLEPPMP</sequence>
<dbReference type="RefSeq" id="WP_143232432.1">
    <property type="nucleotide sequence ID" value="NZ_BOMU01000047.1"/>
</dbReference>
<dbReference type="EMBL" id="FZNR01000007">
    <property type="protein sequence ID" value="SNR91072.1"/>
    <property type="molecule type" value="Genomic_DNA"/>
</dbReference>
<dbReference type="Proteomes" id="UP000198415">
    <property type="component" value="Unassembled WGS sequence"/>
</dbReference>
<reference evidence="1 2" key="1">
    <citation type="submission" date="2017-06" db="EMBL/GenBank/DDBJ databases">
        <authorList>
            <person name="Kim H.J."/>
            <person name="Triplett B.A."/>
        </authorList>
    </citation>
    <scope>NUCLEOTIDE SEQUENCE [LARGE SCALE GENOMIC DNA]</scope>
    <source>
        <strain evidence="1 2">DSM 43151</strain>
    </source>
</reference>
<evidence type="ECO:0000313" key="2">
    <source>
        <dbReference type="Proteomes" id="UP000198415"/>
    </source>
</evidence>
<keyword evidence="2" id="KW-1185">Reference proteome</keyword>
<dbReference type="Gene3D" id="1.25.40.10">
    <property type="entry name" value="Tetratricopeptide repeat domain"/>
    <property type="match status" value="3"/>
</dbReference>
<accession>A0A239A6L3</accession>